<feature type="compositionally biased region" description="Basic and acidic residues" evidence="1">
    <location>
        <begin position="134"/>
        <end position="151"/>
    </location>
</feature>
<evidence type="ECO:0000313" key="2">
    <source>
        <dbReference type="EMBL" id="AKC91690.1"/>
    </source>
</evidence>
<dbReference type="SUPFAM" id="SSF51289">
    <property type="entry name" value="Tlp20, baculovirus telokin-like protein"/>
    <property type="match status" value="1"/>
</dbReference>
<evidence type="ECO:0000256" key="1">
    <source>
        <dbReference type="SAM" id="MobiDB-lite"/>
    </source>
</evidence>
<accession>A0A0E3URB4</accession>
<evidence type="ECO:0000313" key="3">
    <source>
        <dbReference type="Proteomes" id="UP000201190"/>
    </source>
</evidence>
<protein>
    <submittedName>
        <fullName evidence="2">Tlp</fullName>
    </submittedName>
</protein>
<feature type="region of interest" description="Disordered" evidence="1">
    <location>
        <begin position="117"/>
        <end position="155"/>
    </location>
</feature>
<dbReference type="InterPro" id="IPR036731">
    <property type="entry name" value="Tlp20_sf"/>
</dbReference>
<dbReference type="InterPro" id="IPR009092">
    <property type="entry name" value="Telokin-like_Tlp20_baculovir"/>
</dbReference>
<dbReference type="KEGG" id="vg:24170893"/>
<name>A0A0E3URB4_9ABAC</name>
<dbReference type="Gene3D" id="2.70.40.20">
    <property type="entry name" value="Baculovirus telokin-like protein 20"/>
    <property type="match status" value="1"/>
</dbReference>
<organism evidence="2 3">
    <name type="scientific">Lambdina fiscellaria nucleopolyhedrovirus</name>
    <dbReference type="NCBI Taxonomy" id="1642929"/>
    <lineage>
        <taxon>Viruses</taxon>
        <taxon>Viruses incertae sedis</taxon>
        <taxon>Naldaviricetes</taxon>
        <taxon>Lefavirales</taxon>
        <taxon>Baculoviridae</taxon>
        <taxon>Alphabaculovirus</taxon>
        <taxon>Alphabaculovirus lafiscellariae</taxon>
    </lineage>
</organism>
<keyword evidence="3" id="KW-1185">Reference proteome</keyword>
<sequence>MATNNSGTDSIAVRVTVDKSNDNENSVLLFVVQDEYHLKKLTVGAYDIRVTNAQTLIELSRNPTRNSLIVTCDDYVICHNFTETPNAINFLLLNKKPLILKKGKCMFKLVCLKSGDKTSNRAPSLPKISADGNNVHDDSHRSDSDETERFAETAGNAKKRRIFEREFGQRSQSERNVKQRADISRIVDDGGAPVRNVKRINGNDVIDNHISDNDNNVVEMHNNDDDDNNFDKVERSVESLDSDSDSEIEENEYDDKHADNNDVVERNDDAKKVFAEIKKFTINK</sequence>
<dbReference type="EMBL" id="KP752043">
    <property type="protein sequence ID" value="AKC91690.1"/>
    <property type="molecule type" value="Genomic_DNA"/>
</dbReference>
<dbReference type="GeneID" id="24170893"/>
<reference evidence="2 3" key="1">
    <citation type="journal article" date="2015" name="Genome Announc.">
        <title>Genome Sequence of an Alphabaculovirus Isolated from the Oak Looper, Lambdina fiscellaria, Contains a Putative 2-Kilobase-Pair Transposable Element Encoding a Transposase and a FLYWCH Domain-Containing Protein.</title>
        <authorList>
            <person name="Rohrmann G.F."/>
            <person name="Erlandson M.A."/>
            <person name="Theilmann D.A."/>
        </authorList>
    </citation>
    <scope>NUCLEOTIDE SEQUENCE [LARGE SCALE GENOMIC DNA]</scope>
    <source>
        <strain evidence="2">GR15</strain>
    </source>
</reference>
<proteinExistence type="predicted"/>
<feature type="compositionally biased region" description="Basic and acidic residues" evidence="1">
    <location>
        <begin position="254"/>
        <end position="264"/>
    </location>
</feature>
<feature type="compositionally biased region" description="Acidic residues" evidence="1">
    <location>
        <begin position="240"/>
        <end position="253"/>
    </location>
</feature>
<dbReference type="Proteomes" id="UP000201190">
    <property type="component" value="Segment"/>
</dbReference>
<dbReference type="RefSeq" id="YP_009133272.1">
    <property type="nucleotide sequence ID" value="NC_026922.1"/>
</dbReference>
<dbReference type="Pfam" id="PF06088">
    <property type="entry name" value="TLP-20"/>
    <property type="match status" value="1"/>
</dbReference>
<feature type="region of interest" description="Disordered" evidence="1">
    <location>
        <begin position="236"/>
        <end position="264"/>
    </location>
</feature>
<dbReference type="OrthoDB" id="14635at10239"/>